<accession>M5FS35</accession>
<evidence type="ECO:0000256" key="1">
    <source>
        <dbReference type="ARBA" id="ARBA00023002"/>
    </source>
</evidence>
<dbReference type="GeneID" id="63683963"/>
<keyword evidence="1" id="KW-0560">Oxidoreductase</keyword>
<dbReference type="OMA" id="VMRCPKS"/>
<dbReference type="Proteomes" id="UP000030653">
    <property type="component" value="Unassembled WGS sequence"/>
</dbReference>
<dbReference type="SUPFAM" id="SSF51735">
    <property type="entry name" value="NAD(P)-binding Rossmann-fold domains"/>
    <property type="match status" value="1"/>
</dbReference>
<dbReference type="Pfam" id="PF00106">
    <property type="entry name" value="adh_short"/>
    <property type="match status" value="2"/>
</dbReference>
<reference evidence="2 3" key="1">
    <citation type="journal article" date="2012" name="Science">
        <title>The Paleozoic origin of enzymatic lignin decomposition reconstructed from 31 fungal genomes.</title>
        <authorList>
            <person name="Floudas D."/>
            <person name="Binder M."/>
            <person name="Riley R."/>
            <person name="Barry K."/>
            <person name="Blanchette R.A."/>
            <person name="Henrissat B."/>
            <person name="Martinez A.T."/>
            <person name="Otillar R."/>
            <person name="Spatafora J.W."/>
            <person name="Yadav J.S."/>
            <person name="Aerts A."/>
            <person name="Benoit I."/>
            <person name="Boyd A."/>
            <person name="Carlson A."/>
            <person name="Copeland A."/>
            <person name="Coutinho P.M."/>
            <person name="de Vries R.P."/>
            <person name="Ferreira P."/>
            <person name="Findley K."/>
            <person name="Foster B."/>
            <person name="Gaskell J."/>
            <person name="Glotzer D."/>
            <person name="Gorecki P."/>
            <person name="Heitman J."/>
            <person name="Hesse C."/>
            <person name="Hori C."/>
            <person name="Igarashi K."/>
            <person name="Jurgens J.A."/>
            <person name="Kallen N."/>
            <person name="Kersten P."/>
            <person name="Kohler A."/>
            <person name="Kuees U."/>
            <person name="Kumar T.K.A."/>
            <person name="Kuo A."/>
            <person name="LaButti K."/>
            <person name="Larrondo L.F."/>
            <person name="Lindquist E."/>
            <person name="Ling A."/>
            <person name="Lombard V."/>
            <person name="Lucas S."/>
            <person name="Lundell T."/>
            <person name="Martin R."/>
            <person name="McLaughlin D.J."/>
            <person name="Morgenstern I."/>
            <person name="Morin E."/>
            <person name="Murat C."/>
            <person name="Nagy L.G."/>
            <person name="Nolan M."/>
            <person name="Ohm R.A."/>
            <person name="Patyshakuliyeva A."/>
            <person name="Rokas A."/>
            <person name="Ruiz-Duenas F.J."/>
            <person name="Sabat G."/>
            <person name="Salamov A."/>
            <person name="Samejima M."/>
            <person name="Schmutz J."/>
            <person name="Slot J.C."/>
            <person name="St John F."/>
            <person name="Stenlid J."/>
            <person name="Sun H."/>
            <person name="Sun S."/>
            <person name="Syed K."/>
            <person name="Tsang A."/>
            <person name="Wiebenga A."/>
            <person name="Young D."/>
            <person name="Pisabarro A."/>
            <person name="Eastwood D.C."/>
            <person name="Martin F."/>
            <person name="Cullen D."/>
            <person name="Grigoriev I.V."/>
            <person name="Hibbett D.S."/>
        </authorList>
    </citation>
    <scope>NUCLEOTIDE SEQUENCE [LARGE SCALE GENOMIC DNA]</scope>
    <source>
        <strain evidence="2 3">DJM-731 SS1</strain>
    </source>
</reference>
<dbReference type="AlphaFoldDB" id="M5FS35"/>
<dbReference type="PANTHER" id="PTHR43157:SF31">
    <property type="entry name" value="PHOSPHATIDYLINOSITOL-GLYCAN BIOSYNTHESIS CLASS F PROTEIN"/>
    <property type="match status" value="1"/>
</dbReference>
<evidence type="ECO:0000313" key="3">
    <source>
        <dbReference type="Proteomes" id="UP000030653"/>
    </source>
</evidence>
<evidence type="ECO:0000313" key="2">
    <source>
        <dbReference type="EMBL" id="EJU00121.1"/>
    </source>
</evidence>
<dbReference type="RefSeq" id="XP_040627018.1">
    <property type="nucleotide sequence ID" value="XM_040768901.1"/>
</dbReference>
<dbReference type="InterPro" id="IPR036291">
    <property type="entry name" value="NAD(P)-bd_dom_sf"/>
</dbReference>
<keyword evidence="3" id="KW-1185">Reference proteome</keyword>
<dbReference type="STRING" id="1858805.M5FS35"/>
<name>M5FS35_DACPD</name>
<dbReference type="PANTHER" id="PTHR43157">
    <property type="entry name" value="PHOSPHATIDYLINOSITOL-GLYCAN BIOSYNTHESIS CLASS F PROTEIN-RELATED"/>
    <property type="match status" value="1"/>
</dbReference>
<proteinExistence type="predicted"/>
<dbReference type="GO" id="GO:0016491">
    <property type="term" value="F:oxidoreductase activity"/>
    <property type="evidence" value="ECO:0007669"/>
    <property type="project" value="UniProtKB-KW"/>
</dbReference>
<dbReference type="EMBL" id="JH795868">
    <property type="protein sequence ID" value="EJU00121.1"/>
    <property type="molecule type" value="Genomic_DNA"/>
</dbReference>
<dbReference type="OrthoDB" id="191139at2759"/>
<dbReference type="InterPro" id="IPR002347">
    <property type="entry name" value="SDR_fam"/>
</dbReference>
<dbReference type="HOGENOM" id="CLU_010194_44_6_1"/>
<sequence length="319" mass="35875">MHSWYRWILQYPTEVFPPRSKWRIEDIPDLEGRVVIVTGGNTGIGRVTIKYLLRANARVYMASRDPVKSLQAISELKTETGKEDLYFLQLDLGDLECVKRAAAEFAQKEKHLHLLFNNAGLMLVPMDQLTKDGFDLQFGVNALGPAYLTLLLMPLLLETAQASEPGSVRVINSSSMVHLYAPSAGIDYRTLRAGPMRNKLSSWTAYAQSKWANVVFARELARRYSEKGVVSCVVHPGIVRTELLRHSSAFRRILHCFMFRPDSEGALTQLYAGTSPQAADAHGQYFIPLARRGVSRPDTYDVEAGKTFWTWVESVTAHV</sequence>
<organism evidence="2 3">
    <name type="scientific">Dacryopinax primogenitus (strain DJM 731)</name>
    <name type="common">Brown rot fungus</name>
    <dbReference type="NCBI Taxonomy" id="1858805"/>
    <lineage>
        <taxon>Eukaryota</taxon>
        <taxon>Fungi</taxon>
        <taxon>Dikarya</taxon>
        <taxon>Basidiomycota</taxon>
        <taxon>Agaricomycotina</taxon>
        <taxon>Dacrymycetes</taxon>
        <taxon>Dacrymycetales</taxon>
        <taxon>Dacrymycetaceae</taxon>
        <taxon>Dacryopinax</taxon>
    </lineage>
</organism>
<protein>
    <submittedName>
        <fullName evidence="2">NADP-binding protein</fullName>
    </submittedName>
</protein>
<gene>
    <name evidence="2" type="ORF">DACRYDRAFT_109540</name>
</gene>
<dbReference type="PRINTS" id="PR00081">
    <property type="entry name" value="GDHRDH"/>
</dbReference>
<dbReference type="Gene3D" id="3.40.50.720">
    <property type="entry name" value="NAD(P)-binding Rossmann-like Domain"/>
    <property type="match status" value="1"/>
</dbReference>